<dbReference type="RefSeq" id="WP_163480705.1">
    <property type="nucleotide sequence ID" value="NZ_JAAGWF010000007.1"/>
</dbReference>
<dbReference type="Proteomes" id="UP000470246">
    <property type="component" value="Unassembled WGS sequence"/>
</dbReference>
<keyword evidence="1" id="KW-0812">Transmembrane</keyword>
<sequence>MTTTAVRTPARTPVALTVARGVLGLFGAVKLAGTAYFTFVASAEAGGDPQGAVDWLVVAWSTALAVSFLVAAVRLGSGGGRALAVLAGVLVVDIVFSGVKLLAYDEPEAVGFMAVDLLLLALLAAVRTRR</sequence>
<reference evidence="2 3" key="1">
    <citation type="submission" date="2020-02" db="EMBL/GenBank/DDBJ databases">
        <title>Geodermatophilus sabuli CPCC 205279 I12A-02694.</title>
        <authorList>
            <person name="Jiang Z."/>
        </authorList>
    </citation>
    <scope>NUCLEOTIDE SEQUENCE [LARGE SCALE GENOMIC DNA]</scope>
    <source>
        <strain evidence="2 3">I12A-02694</strain>
    </source>
</reference>
<name>A0A7K3VY74_9ACTN</name>
<feature type="transmembrane region" description="Helical" evidence="1">
    <location>
        <begin position="21"/>
        <end position="43"/>
    </location>
</feature>
<keyword evidence="1" id="KW-1133">Transmembrane helix</keyword>
<feature type="transmembrane region" description="Helical" evidence="1">
    <location>
        <begin position="109"/>
        <end position="126"/>
    </location>
</feature>
<organism evidence="2 3">
    <name type="scientific">Geodermatophilus sabuli</name>
    <dbReference type="NCBI Taxonomy" id="1564158"/>
    <lineage>
        <taxon>Bacteria</taxon>
        <taxon>Bacillati</taxon>
        <taxon>Actinomycetota</taxon>
        <taxon>Actinomycetes</taxon>
        <taxon>Geodermatophilales</taxon>
        <taxon>Geodermatophilaceae</taxon>
        <taxon>Geodermatophilus</taxon>
    </lineage>
</organism>
<evidence type="ECO:0000313" key="3">
    <source>
        <dbReference type="Proteomes" id="UP000470246"/>
    </source>
</evidence>
<evidence type="ECO:0000256" key="1">
    <source>
        <dbReference type="SAM" id="Phobius"/>
    </source>
</evidence>
<dbReference type="EMBL" id="JAAGWF010000007">
    <property type="protein sequence ID" value="NEK57552.1"/>
    <property type="molecule type" value="Genomic_DNA"/>
</dbReference>
<keyword evidence="3" id="KW-1185">Reference proteome</keyword>
<protein>
    <submittedName>
        <fullName evidence="2">Uncharacterized protein</fullName>
    </submittedName>
</protein>
<gene>
    <name evidence="2" type="ORF">GCU56_06665</name>
</gene>
<keyword evidence="1" id="KW-0472">Membrane</keyword>
<dbReference type="AlphaFoldDB" id="A0A7K3VY74"/>
<proteinExistence type="predicted"/>
<feature type="transmembrane region" description="Helical" evidence="1">
    <location>
        <begin position="55"/>
        <end position="75"/>
    </location>
</feature>
<accession>A0A7K3VY74</accession>
<comment type="caution">
    <text evidence="2">The sequence shown here is derived from an EMBL/GenBank/DDBJ whole genome shotgun (WGS) entry which is preliminary data.</text>
</comment>
<feature type="transmembrane region" description="Helical" evidence="1">
    <location>
        <begin position="82"/>
        <end position="103"/>
    </location>
</feature>
<evidence type="ECO:0000313" key="2">
    <source>
        <dbReference type="EMBL" id="NEK57552.1"/>
    </source>
</evidence>